<dbReference type="Gene3D" id="2.40.50.140">
    <property type="entry name" value="Nucleic acid-binding proteins"/>
    <property type="match status" value="1"/>
</dbReference>
<dbReference type="PANTHER" id="PTHR21641:SF0">
    <property type="entry name" value="RNA-BINDING PROTEIN EIF1AD-RELATED"/>
    <property type="match status" value="1"/>
</dbReference>
<dbReference type="STRING" id="337451.A0A443NUA5"/>
<evidence type="ECO:0000256" key="2">
    <source>
        <dbReference type="ARBA" id="ARBA00022884"/>
    </source>
</evidence>
<dbReference type="GO" id="GO:0005634">
    <property type="term" value="C:nucleus"/>
    <property type="evidence" value="ECO:0007669"/>
    <property type="project" value="TreeGrafter"/>
</dbReference>
<protein>
    <submittedName>
        <fullName evidence="5">Putative RNA-binding protein EIF1AD isoform X1</fullName>
    </submittedName>
</protein>
<keyword evidence="2" id="KW-0694">RNA-binding</keyword>
<dbReference type="GO" id="GO:0003743">
    <property type="term" value="F:translation initiation factor activity"/>
    <property type="evidence" value="ECO:0007669"/>
    <property type="project" value="UniProtKB-UniRule"/>
</dbReference>
<dbReference type="Proteomes" id="UP000283530">
    <property type="component" value="Unassembled WGS sequence"/>
</dbReference>
<evidence type="ECO:0000313" key="6">
    <source>
        <dbReference type="Proteomes" id="UP000283530"/>
    </source>
</evidence>
<dbReference type="AlphaFoldDB" id="A0A443NUA5"/>
<feature type="domain" description="S1-like" evidence="4">
    <location>
        <begin position="11"/>
        <end position="97"/>
    </location>
</feature>
<dbReference type="PROSITE" id="PS50832">
    <property type="entry name" value="S1_IF1_TYPE"/>
    <property type="match status" value="1"/>
</dbReference>
<dbReference type="SUPFAM" id="SSF50249">
    <property type="entry name" value="Nucleic acid-binding proteins"/>
    <property type="match status" value="1"/>
</dbReference>
<dbReference type="OrthoDB" id="1738325at2759"/>
<dbReference type="SMART" id="SM00652">
    <property type="entry name" value="eIF1a"/>
    <property type="match status" value="1"/>
</dbReference>
<dbReference type="PANTHER" id="PTHR21641">
    <property type="entry name" value="TRANSLATION INITIATION FACTOR-RELATED"/>
    <property type="match status" value="1"/>
</dbReference>
<keyword evidence="6" id="KW-1185">Reference proteome</keyword>
<organism evidence="5 6">
    <name type="scientific">Cinnamomum micranthum f. kanehirae</name>
    <dbReference type="NCBI Taxonomy" id="337451"/>
    <lineage>
        <taxon>Eukaryota</taxon>
        <taxon>Viridiplantae</taxon>
        <taxon>Streptophyta</taxon>
        <taxon>Embryophyta</taxon>
        <taxon>Tracheophyta</taxon>
        <taxon>Spermatophyta</taxon>
        <taxon>Magnoliopsida</taxon>
        <taxon>Magnoliidae</taxon>
        <taxon>Laurales</taxon>
        <taxon>Lauraceae</taxon>
        <taxon>Cinnamomum</taxon>
    </lineage>
</organism>
<dbReference type="Pfam" id="PF01176">
    <property type="entry name" value="eIF-1a"/>
    <property type="match status" value="1"/>
</dbReference>
<sequence length="140" mass="15391">MKSGGGGGRKNLKRAAREDDELSVQQGHSIMQVLSLPGSNLIEVMDAAGGKSLALLPAKFRKSFWLKQGSFVVVDESGKDEAIESGSKIGCMVVRVLFREQVRALQKSPEWPDIFKTTIVDESNSHPEKACIPFRRATKF</sequence>
<dbReference type="InterPro" id="IPR006196">
    <property type="entry name" value="RNA-binding_domain_S1_IF1"/>
</dbReference>
<dbReference type="InterPro" id="IPR001253">
    <property type="entry name" value="TIF_eIF-1A"/>
</dbReference>
<gene>
    <name evidence="5" type="ORF">CKAN_01082100</name>
</gene>
<reference evidence="5 6" key="1">
    <citation type="journal article" date="2019" name="Nat. Plants">
        <title>Stout camphor tree genome fills gaps in understanding of flowering plant genome evolution.</title>
        <authorList>
            <person name="Chaw S.M."/>
            <person name="Liu Y.C."/>
            <person name="Wu Y.W."/>
            <person name="Wang H.Y."/>
            <person name="Lin C.I."/>
            <person name="Wu C.S."/>
            <person name="Ke H.M."/>
            <person name="Chang L.Y."/>
            <person name="Hsu C.Y."/>
            <person name="Yang H.T."/>
            <person name="Sudianto E."/>
            <person name="Hsu M.H."/>
            <person name="Wu K.P."/>
            <person name="Wang L.N."/>
            <person name="Leebens-Mack J.H."/>
            <person name="Tsai I.J."/>
        </authorList>
    </citation>
    <scope>NUCLEOTIDE SEQUENCE [LARGE SCALE GENOMIC DNA]</scope>
    <source>
        <strain evidence="6">cv. Chaw 1501</strain>
        <tissue evidence="5">Young leaves</tissue>
    </source>
</reference>
<accession>A0A443NUA5</accession>
<name>A0A443NUA5_9MAGN</name>
<proteinExistence type="inferred from homology"/>
<keyword evidence="3" id="KW-0648">Protein biosynthesis</keyword>
<dbReference type="InterPro" id="IPR039294">
    <property type="entry name" value="EIF1AD"/>
</dbReference>
<evidence type="ECO:0000256" key="3">
    <source>
        <dbReference type="PROSITE-ProRule" id="PRU00181"/>
    </source>
</evidence>
<dbReference type="EMBL" id="QPKB01000004">
    <property type="protein sequence ID" value="RWR82110.1"/>
    <property type="molecule type" value="Genomic_DNA"/>
</dbReference>
<comment type="similarity">
    <text evidence="1">Belongs to the EIF1AD family.</text>
</comment>
<dbReference type="InterPro" id="IPR012340">
    <property type="entry name" value="NA-bd_OB-fold"/>
</dbReference>
<comment type="caution">
    <text evidence="5">The sequence shown here is derived from an EMBL/GenBank/DDBJ whole genome shotgun (WGS) entry which is preliminary data.</text>
</comment>
<evidence type="ECO:0000259" key="4">
    <source>
        <dbReference type="PROSITE" id="PS50832"/>
    </source>
</evidence>
<evidence type="ECO:0000313" key="5">
    <source>
        <dbReference type="EMBL" id="RWR82110.1"/>
    </source>
</evidence>
<dbReference type="GO" id="GO:0003723">
    <property type="term" value="F:RNA binding"/>
    <property type="evidence" value="ECO:0007669"/>
    <property type="project" value="UniProtKB-KW"/>
</dbReference>
<evidence type="ECO:0000256" key="1">
    <source>
        <dbReference type="ARBA" id="ARBA00007340"/>
    </source>
</evidence>
<keyword evidence="3" id="KW-0396">Initiation factor</keyword>